<evidence type="ECO:0000313" key="1">
    <source>
        <dbReference type="EMBL" id="ETI50700.1"/>
    </source>
</evidence>
<dbReference type="EMBL" id="ANIZ01000983">
    <property type="protein sequence ID" value="ETI50700.1"/>
    <property type="molecule type" value="Genomic_DNA"/>
</dbReference>
<comment type="caution">
    <text evidence="1">The sequence shown here is derived from an EMBL/GenBank/DDBJ whole genome shotgun (WGS) entry which is preliminary data.</text>
</comment>
<gene>
    <name evidence="1" type="ORF">F443_05830</name>
</gene>
<evidence type="ECO:0000313" key="2">
    <source>
        <dbReference type="Proteomes" id="UP000018721"/>
    </source>
</evidence>
<dbReference type="HOGENOM" id="CLU_1457217_0_0_1"/>
<reference evidence="1 2" key="1">
    <citation type="submission" date="2013-11" db="EMBL/GenBank/DDBJ databases">
        <title>The Genome Sequence of Phytophthora parasitica P1569.</title>
        <authorList>
            <consortium name="The Broad Institute Genomics Platform"/>
            <person name="Russ C."/>
            <person name="Tyler B."/>
            <person name="Panabieres F."/>
            <person name="Shan W."/>
            <person name="Tripathy S."/>
            <person name="Grunwald N."/>
            <person name="Machado M."/>
            <person name="Johnson C.S."/>
            <person name="Arredondo F."/>
            <person name="Hong C."/>
            <person name="Coffey M."/>
            <person name="Young S.K."/>
            <person name="Zeng Q."/>
            <person name="Gargeya S."/>
            <person name="Fitzgerald M."/>
            <person name="Abouelleil A."/>
            <person name="Alvarado L."/>
            <person name="Chapman S.B."/>
            <person name="Gainer-Dewar J."/>
            <person name="Goldberg J."/>
            <person name="Griggs A."/>
            <person name="Gujja S."/>
            <person name="Hansen M."/>
            <person name="Howarth C."/>
            <person name="Imamovic A."/>
            <person name="Ireland A."/>
            <person name="Larimer J."/>
            <person name="McCowan C."/>
            <person name="Murphy C."/>
            <person name="Pearson M."/>
            <person name="Poon T.W."/>
            <person name="Priest M."/>
            <person name="Roberts A."/>
            <person name="Saif S."/>
            <person name="Shea T."/>
            <person name="Sykes S."/>
            <person name="Wortman J."/>
            <person name="Nusbaum C."/>
            <person name="Birren B."/>
        </authorList>
    </citation>
    <scope>NUCLEOTIDE SEQUENCE [LARGE SCALE GENOMIC DNA]</scope>
    <source>
        <strain evidence="1 2">P1569</strain>
    </source>
</reference>
<dbReference type="Proteomes" id="UP000018721">
    <property type="component" value="Unassembled WGS sequence"/>
</dbReference>
<keyword evidence="2" id="KW-1185">Reference proteome</keyword>
<protein>
    <submittedName>
        <fullName evidence="1">Uncharacterized protein</fullName>
    </submittedName>
</protein>
<accession>V9FGW4</accession>
<dbReference type="AlphaFoldDB" id="V9FGW4"/>
<sequence>MSSASKLLPKSGTALQCYDGIRTGSTIQFHLVVELDRIPWFPPLAFVWVTLMPWAPWLSNRMPRLAEQHPVQLVFVYDPLQSSELFQHTDIGSHYPFVQFGSSKPHVPTDVRLGRRDPETGIKALKRAVAQNDSFCKLLRAATGSAPSGPRPAVSFAAIDTMKFGIFSRTKCAIWYCSPGMTELSR</sequence>
<proteinExistence type="predicted"/>
<name>V9FGW4_PHYNI</name>
<organism evidence="1 2">
    <name type="scientific">Phytophthora nicotianae P1569</name>
    <dbReference type="NCBI Taxonomy" id="1317065"/>
    <lineage>
        <taxon>Eukaryota</taxon>
        <taxon>Sar</taxon>
        <taxon>Stramenopiles</taxon>
        <taxon>Oomycota</taxon>
        <taxon>Peronosporomycetes</taxon>
        <taxon>Peronosporales</taxon>
        <taxon>Peronosporaceae</taxon>
        <taxon>Phytophthora</taxon>
    </lineage>
</organism>